<feature type="transmembrane region" description="Helical" evidence="6">
    <location>
        <begin position="252"/>
        <end position="271"/>
    </location>
</feature>
<dbReference type="GO" id="GO:0015179">
    <property type="term" value="F:L-amino acid transmembrane transporter activity"/>
    <property type="evidence" value="ECO:0007669"/>
    <property type="project" value="TreeGrafter"/>
</dbReference>
<feature type="transmembrane region" description="Helical" evidence="6">
    <location>
        <begin position="224"/>
        <end position="246"/>
    </location>
</feature>
<dbReference type="EMBL" id="HBNR01057092">
    <property type="protein sequence ID" value="CAE4624348.1"/>
    <property type="molecule type" value="Transcribed_RNA"/>
</dbReference>
<keyword evidence="4 6" id="KW-0472">Membrane</keyword>
<evidence type="ECO:0000256" key="6">
    <source>
        <dbReference type="SAM" id="Phobius"/>
    </source>
</evidence>
<feature type="transmembrane region" description="Helical" evidence="6">
    <location>
        <begin position="400"/>
        <end position="423"/>
    </location>
</feature>
<accession>A0A7S4RT92</accession>
<feature type="transmembrane region" description="Helical" evidence="6">
    <location>
        <begin position="283"/>
        <end position="305"/>
    </location>
</feature>
<feature type="transmembrane region" description="Helical" evidence="6">
    <location>
        <begin position="357"/>
        <end position="380"/>
    </location>
</feature>
<feature type="region of interest" description="Disordered" evidence="5">
    <location>
        <begin position="1"/>
        <end position="42"/>
    </location>
</feature>
<dbReference type="InterPro" id="IPR013057">
    <property type="entry name" value="AA_transpt_TM"/>
</dbReference>
<evidence type="ECO:0000256" key="5">
    <source>
        <dbReference type="SAM" id="MobiDB-lite"/>
    </source>
</evidence>
<keyword evidence="3 6" id="KW-1133">Transmembrane helix</keyword>
<organism evidence="8">
    <name type="scientific">Alexandrium monilatum</name>
    <dbReference type="NCBI Taxonomy" id="311494"/>
    <lineage>
        <taxon>Eukaryota</taxon>
        <taxon>Sar</taxon>
        <taxon>Alveolata</taxon>
        <taxon>Dinophyceae</taxon>
        <taxon>Gonyaulacales</taxon>
        <taxon>Pyrocystaceae</taxon>
        <taxon>Alexandrium</taxon>
    </lineage>
</organism>
<evidence type="ECO:0000256" key="4">
    <source>
        <dbReference type="ARBA" id="ARBA00023136"/>
    </source>
</evidence>
<keyword evidence="2 6" id="KW-0812">Transmembrane</keyword>
<evidence type="ECO:0000256" key="2">
    <source>
        <dbReference type="ARBA" id="ARBA00022692"/>
    </source>
</evidence>
<evidence type="ECO:0000256" key="3">
    <source>
        <dbReference type="ARBA" id="ARBA00022989"/>
    </source>
</evidence>
<proteinExistence type="predicted"/>
<feature type="transmembrane region" description="Helical" evidence="6">
    <location>
        <begin position="325"/>
        <end position="345"/>
    </location>
</feature>
<dbReference type="AlphaFoldDB" id="A0A7S4RT92"/>
<comment type="subcellular location">
    <subcellularLocation>
        <location evidence="1">Membrane</location>
        <topology evidence="1">Multi-pass membrane protein</topology>
    </subcellularLocation>
</comment>
<reference evidence="8" key="1">
    <citation type="submission" date="2021-01" db="EMBL/GenBank/DDBJ databases">
        <authorList>
            <person name="Corre E."/>
            <person name="Pelletier E."/>
            <person name="Niang G."/>
            <person name="Scheremetjew M."/>
            <person name="Finn R."/>
            <person name="Kale V."/>
            <person name="Holt S."/>
            <person name="Cochrane G."/>
            <person name="Meng A."/>
            <person name="Brown T."/>
            <person name="Cohen L."/>
        </authorList>
    </citation>
    <scope>NUCLEOTIDE SEQUENCE</scope>
    <source>
        <strain evidence="8">CCMP3105</strain>
    </source>
</reference>
<gene>
    <name evidence="8" type="ORF">AMON00008_LOCUS40161</name>
</gene>
<feature type="domain" description="Amino acid transporter transmembrane" evidence="7">
    <location>
        <begin position="140"/>
        <end position="543"/>
    </location>
</feature>
<dbReference type="Pfam" id="PF01490">
    <property type="entry name" value="Aa_trans"/>
    <property type="match status" value="1"/>
</dbReference>
<feature type="compositionally biased region" description="Pro residues" evidence="5">
    <location>
        <begin position="1"/>
        <end position="12"/>
    </location>
</feature>
<feature type="compositionally biased region" description="Low complexity" evidence="5">
    <location>
        <begin position="13"/>
        <end position="26"/>
    </location>
</feature>
<protein>
    <recommendedName>
        <fullName evidence="7">Amino acid transporter transmembrane domain-containing protein</fullName>
    </recommendedName>
</protein>
<dbReference type="GO" id="GO:0016020">
    <property type="term" value="C:membrane"/>
    <property type="evidence" value="ECO:0007669"/>
    <property type="project" value="UniProtKB-SubCell"/>
</dbReference>
<feature type="transmembrane region" description="Helical" evidence="6">
    <location>
        <begin position="170"/>
        <end position="192"/>
    </location>
</feature>
<name>A0A7S4RT92_9DINO</name>
<evidence type="ECO:0000256" key="1">
    <source>
        <dbReference type="ARBA" id="ARBA00004141"/>
    </source>
</evidence>
<dbReference type="PANTHER" id="PTHR22950">
    <property type="entry name" value="AMINO ACID TRANSPORTER"/>
    <property type="match status" value="1"/>
</dbReference>
<evidence type="ECO:0000313" key="8">
    <source>
        <dbReference type="EMBL" id="CAE4624348.1"/>
    </source>
</evidence>
<sequence>MVAPEVQPPARPPWRAAPAAAGRAGWRPPPGGSLAGGVLASPASSRHATAPGALSAALRRWALGRVPARRPLLASAAAGATAGSRPAAAAASPPQGWRLLVGLAAASLALPRRFRRQPRACAVASVGGSATADSNGGGTVSQLDAFFALVKSNLGPGLLALPCAFAHTGWVLGLPVLLITVLQGVYTMLTLAGCKRALNRPGIFSVGEVAHCALGTWGRRAADVFVFVVQGGVCCCFVDLVSGNLVQVFRSFSHTQVMLALVPVFAGMGLLREVAQLGGLNKLGSLAMVTAVVAGTVAGTEQILATGTSSIVAAALPNRPLQDSVMLAASVFFAFEGLGLVLPVEKEMRNQEAFPKVVILASSFLTVVFLGLTFTCGVAFRGELETASLMAFLATRASGAWHKAVLSSSNLLVTAAVIVTLPLQLLPASQILSHWLGRAKERLGLGTSGGGAAKLAGLVPMWVLQRLALVAGCVGASMMVSNVALLVSLFGAVGQTGLGMLTPICHLALMRKGNLPWSNRGAAIDVFVITFCVIVMVSGTFMAMSDIVASSRSCARR</sequence>
<evidence type="ECO:0000259" key="7">
    <source>
        <dbReference type="Pfam" id="PF01490"/>
    </source>
</evidence>
<feature type="transmembrane region" description="Helical" evidence="6">
    <location>
        <begin position="522"/>
        <end position="544"/>
    </location>
</feature>